<evidence type="ECO:0000313" key="4">
    <source>
        <dbReference type="Proteomes" id="UP000825179"/>
    </source>
</evidence>
<sequence>MGEIVCQTCEKTIEHFEAEKVSVLYGVCPGCHECEELKNEER</sequence>
<dbReference type="AlphaFoldDB" id="F5L850"/>
<evidence type="ECO:0000313" key="3">
    <source>
        <dbReference type="Proteomes" id="UP000010716"/>
    </source>
</evidence>
<dbReference type="Pfam" id="PF13790">
    <property type="entry name" value="SR1P"/>
    <property type="match status" value="1"/>
</dbReference>
<reference evidence="2 4" key="2">
    <citation type="journal article" date="2020" name="Extremophiles">
        <title>Genomic analysis of Caldalkalibacillus thermarum TA2.A1 reveals aerobic alkaliphilic metabolism and evolutionary hallmarks linking alkaliphilic bacteria and plant life.</title>
        <authorList>
            <person name="de Jong S.I."/>
            <person name="van den Broek M.A."/>
            <person name="Merkel A.Y."/>
            <person name="de la Torre Cortes P."/>
            <person name="Kalamorz F."/>
            <person name="Cook G.M."/>
            <person name="van Loosdrecht M.C.M."/>
            <person name="McMillan D.G.G."/>
        </authorList>
    </citation>
    <scope>NUCLEOTIDE SEQUENCE [LARGE SCALE GENOMIC DNA]</scope>
    <source>
        <strain evidence="2 4">TA2.A1</strain>
    </source>
</reference>
<dbReference type="EMBL" id="CP082237">
    <property type="protein sequence ID" value="QZT33187.1"/>
    <property type="molecule type" value="Genomic_DNA"/>
</dbReference>
<evidence type="ECO:0000313" key="1">
    <source>
        <dbReference type="EMBL" id="EGL82463.1"/>
    </source>
</evidence>
<proteinExistence type="predicted"/>
<dbReference type="KEGG" id="cthu:HUR95_12885"/>
<keyword evidence="4" id="KW-1185">Reference proteome</keyword>
<dbReference type="EMBL" id="AFCE01000148">
    <property type="protein sequence ID" value="EGL82463.1"/>
    <property type="molecule type" value="Genomic_DNA"/>
</dbReference>
<gene>
    <name evidence="1" type="ORF">CathTA2_2000</name>
    <name evidence="2" type="ORF">HUR95_12885</name>
</gene>
<dbReference type="InterPro" id="IPR025236">
    <property type="entry name" value="SR1P"/>
</dbReference>
<dbReference type="OrthoDB" id="2971595at2"/>
<dbReference type="RefSeq" id="WP_007505212.1">
    <property type="nucleotide sequence ID" value="NZ_AFCE01000148.1"/>
</dbReference>
<accession>F5L850</accession>
<organism evidence="1 3">
    <name type="scientific">Caldalkalibacillus thermarum (strain TA2.A1)</name>
    <dbReference type="NCBI Taxonomy" id="986075"/>
    <lineage>
        <taxon>Bacteria</taxon>
        <taxon>Bacillati</taxon>
        <taxon>Bacillota</taxon>
        <taxon>Bacilli</taxon>
        <taxon>Bacillales</taxon>
        <taxon>Bacillaceae</taxon>
        <taxon>Caldalkalibacillus</taxon>
    </lineage>
</organism>
<reference evidence="1 3" key="1">
    <citation type="journal article" date="2011" name="J. Bacteriol.">
        <title>Draft genome sequence of the thermoalkaliphilic Caldalkalibacillus thermarum strain TA2.A1.</title>
        <authorList>
            <person name="Kalamorz F."/>
            <person name="Keis S."/>
            <person name="McMillan D.G."/>
            <person name="Olsson K."/>
            <person name="Stanton J.A."/>
            <person name="Stockwell P."/>
            <person name="Black M.A."/>
            <person name="Klingeman D.M."/>
            <person name="Land M.L."/>
            <person name="Han C.S."/>
            <person name="Martin S.L."/>
            <person name="Becher S.A."/>
            <person name="Peddie C.J."/>
            <person name="Morgan H.W."/>
            <person name="Matthies D."/>
            <person name="Preiss L."/>
            <person name="Meier T."/>
            <person name="Brown S.D."/>
            <person name="Cook G.M."/>
        </authorList>
    </citation>
    <scope>NUCLEOTIDE SEQUENCE [LARGE SCALE GENOMIC DNA]</scope>
    <source>
        <strain evidence="1 3">TA2.A1</strain>
    </source>
</reference>
<reference evidence="2" key="3">
    <citation type="submission" date="2021-08" db="EMBL/GenBank/DDBJ databases">
        <authorList>
            <person name="de Jong S."/>
            <person name="van den Broek M."/>
            <person name="Merkel A."/>
            <person name="de la Torre Cortes P."/>
            <person name="Kalamorz F."/>
            <person name="Cook G."/>
            <person name="van Loosdrecht M."/>
            <person name="McMillan D."/>
        </authorList>
    </citation>
    <scope>NUCLEOTIDE SEQUENCE</scope>
    <source>
        <strain evidence="2">TA2.A1</strain>
    </source>
</reference>
<name>F5L850_CALTT</name>
<dbReference type="Proteomes" id="UP000825179">
    <property type="component" value="Chromosome"/>
</dbReference>
<protein>
    <submittedName>
        <fullName evidence="2">GapA-binding peptide SR1P</fullName>
    </submittedName>
    <submittedName>
        <fullName evidence="1">Uncharacterized conserved protein, contains two CXXC motifs</fullName>
    </submittedName>
</protein>
<dbReference type="Proteomes" id="UP000010716">
    <property type="component" value="Unassembled WGS sequence"/>
</dbReference>
<evidence type="ECO:0000313" key="2">
    <source>
        <dbReference type="EMBL" id="QZT33187.1"/>
    </source>
</evidence>